<keyword evidence="1" id="KW-0012">Acyltransferase</keyword>
<protein>
    <submittedName>
        <fullName evidence="1">Protein containing 3-Oxoacyl-[acyl-carrier-protein (ACP)] synthase III</fullName>
        <ecNumber evidence="1">2.3.1.-</ecNumber>
    </submittedName>
</protein>
<feature type="non-terminal residue" evidence="1">
    <location>
        <position position="1"/>
    </location>
</feature>
<accession>K1U5Q1</accession>
<dbReference type="EC" id="2.3.1.-" evidence="1"/>
<comment type="caution">
    <text evidence="1">The sequence shown here is derived from an EMBL/GenBank/DDBJ whole genome shotgun (WGS) entry which is preliminary data.</text>
</comment>
<reference evidence="1" key="1">
    <citation type="journal article" date="2013" name="Environ. Microbiol.">
        <title>Microbiota from the distal guts of lean and obese adolescents exhibit partial functional redundancy besides clear differences in community structure.</title>
        <authorList>
            <person name="Ferrer M."/>
            <person name="Ruiz A."/>
            <person name="Lanza F."/>
            <person name="Haange S.B."/>
            <person name="Oberbach A."/>
            <person name="Till H."/>
            <person name="Bargiela R."/>
            <person name="Campoy C."/>
            <person name="Segura M.T."/>
            <person name="Richter M."/>
            <person name="von Bergen M."/>
            <person name="Seifert J."/>
            <person name="Suarez A."/>
        </authorList>
    </citation>
    <scope>NUCLEOTIDE SEQUENCE</scope>
</reference>
<proteinExistence type="predicted"/>
<dbReference type="AlphaFoldDB" id="K1U5Q1"/>
<dbReference type="EMBL" id="AJWY01000901">
    <property type="protein sequence ID" value="EKC80527.1"/>
    <property type="molecule type" value="Genomic_DNA"/>
</dbReference>
<evidence type="ECO:0000313" key="1">
    <source>
        <dbReference type="EMBL" id="EKC80527.1"/>
    </source>
</evidence>
<name>K1U5Q1_9ZZZZ</name>
<dbReference type="GO" id="GO:0016746">
    <property type="term" value="F:acyltransferase activity"/>
    <property type="evidence" value="ECO:0007669"/>
    <property type="project" value="UniProtKB-KW"/>
</dbReference>
<sequence>LIFTAFGAGFTWGAVYVKWGYDGKKQ</sequence>
<gene>
    <name evidence="1" type="ORF">LEA_01289</name>
</gene>
<organism evidence="1">
    <name type="scientific">human gut metagenome</name>
    <dbReference type="NCBI Taxonomy" id="408170"/>
    <lineage>
        <taxon>unclassified sequences</taxon>
        <taxon>metagenomes</taxon>
        <taxon>organismal metagenomes</taxon>
    </lineage>
</organism>
<keyword evidence="1" id="KW-0808">Transferase</keyword>